<comment type="caution">
    <text evidence="2">The sequence shown here is derived from an EMBL/GenBank/DDBJ whole genome shotgun (WGS) entry which is preliminary data.</text>
</comment>
<dbReference type="InterPro" id="IPR004518">
    <property type="entry name" value="MazG-like_dom"/>
</dbReference>
<dbReference type="InterPro" id="IPR047046">
    <property type="entry name" value="YpjD/YvdC"/>
</dbReference>
<protein>
    <submittedName>
        <fullName evidence="2">Pyrophosphatase</fullName>
    </submittedName>
</protein>
<dbReference type="PANTHER" id="PTHR42692">
    <property type="entry name" value="NUCLEOTIDE PYROPHOSPHOHYDROLASE"/>
    <property type="match status" value="1"/>
</dbReference>
<reference evidence="2 3" key="1">
    <citation type="submission" date="2019-12" db="EMBL/GenBank/DDBJ databases">
        <title>Mucilaginibacter sp. HMF7410 genome sequencing and assembly.</title>
        <authorList>
            <person name="Kang H."/>
            <person name="Cha I."/>
            <person name="Kim H."/>
            <person name="Joh K."/>
        </authorList>
    </citation>
    <scope>NUCLEOTIDE SEQUENCE [LARGE SCALE GENOMIC DNA]</scope>
    <source>
        <strain evidence="2 3">HMF7410</strain>
    </source>
</reference>
<dbReference type="Gene3D" id="1.10.287.1080">
    <property type="entry name" value="MazG-like"/>
    <property type="match status" value="1"/>
</dbReference>
<evidence type="ECO:0000259" key="1">
    <source>
        <dbReference type="Pfam" id="PF03819"/>
    </source>
</evidence>
<gene>
    <name evidence="2" type="ORF">GO621_00075</name>
</gene>
<sequence length="108" mass="12427">MTIKEAQQAVDEWIQTTGIRYFNELTNTAILMEEVGEVARIMARKYGEQSFKKSDEEVNLSDEMADVLFVLICLANQTGIDLTEALEKNMAKKSIRDTDRHRDNEKLK</sequence>
<dbReference type="InterPro" id="IPR012359">
    <property type="entry name" value="MazG-related_YpjD"/>
</dbReference>
<dbReference type="SUPFAM" id="SSF101386">
    <property type="entry name" value="all-alpha NTP pyrophosphatases"/>
    <property type="match status" value="1"/>
</dbReference>
<dbReference type="PANTHER" id="PTHR42692:SF1">
    <property type="entry name" value="NUCLEOTIDE PYROPHOSPHOHYDROLASE"/>
    <property type="match status" value="1"/>
</dbReference>
<evidence type="ECO:0000313" key="2">
    <source>
        <dbReference type="EMBL" id="MVN19927.1"/>
    </source>
</evidence>
<dbReference type="Pfam" id="PF03819">
    <property type="entry name" value="MazG"/>
    <property type="match status" value="1"/>
</dbReference>
<dbReference type="Proteomes" id="UP000462014">
    <property type="component" value="Unassembled WGS sequence"/>
</dbReference>
<accession>A0A7K1SRS2</accession>
<dbReference type="AlphaFoldDB" id="A0A7K1SRS2"/>
<dbReference type="RefSeq" id="WP_157562655.1">
    <property type="nucleotide sequence ID" value="NZ_WPIK01000001.1"/>
</dbReference>
<dbReference type="CDD" id="cd11531">
    <property type="entry name" value="NTP-PPase_BsYpjD"/>
    <property type="match status" value="1"/>
</dbReference>
<feature type="domain" description="NTP pyrophosphohydrolase MazG-like" evidence="1">
    <location>
        <begin position="23"/>
        <end position="99"/>
    </location>
</feature>
<organism evidence="2 3">
    <name type="scientific">Mucilaginibacter arboris</name>
    <dbReference type="NCBI Taxonomy" id="2682090"/>
    <lineage>
        <taxon>Bacteria</taxon>
        <taxon>Pseudomonadati</taxon>
        <taxon>Bacteroidota</taxon>
        <taxon>Sphingobacteriia</taxon>
        <taxon>Sphingobacteriales</taxon>
        <taxon>Sphingobacteriaceae</taxon>
        <taxon>Mucilaginibacter</taxon>
    </lineage>
</organism>
<keyword evidence="3" id="KW-1185">Reference proteome</keyword>
<dbReference type="PIRSF" id="PIRSF029904">
    <property type="entry name" value="UCP029904_pph"/>
    <property type="match status" value="1"/>
</dbReference>
<name>A0A7K1SRS2_9SPHI</name>
<dbReference type="EMBL" id="WPIK01000001">
    <property type="protein sequence ID" value="MVN19927.1"/>
    <property type="molecule type" value="Genomic_DNA"/>
</dbReference>
<evidence type="ECO:0000313" key="3">
    <source>
        <dbReference type="Proteomes" id="UP000462014"/>
    </source>
</evidence>
<proteinExistence type="predicted"/>